<dbReference type="GeneID" id="81404717"/>
<organism evidence="2 3">
    <name type="scientific">Penicillium bovifimosum</name>
    <dbReference type="NCBI Taxonomy" id="126998"/>
    <lineage>
        <taxon>Eukaryota</taxon>
        <taxon>Fungi</taxon>
        <taxon>Dikarya</taxon>
        <taxon>Ascomycota</taxon>
        <taxon>Pezizomycotina</taxon>
        <taxon>Eurotiomycetes</taxon>
        <taxon>Eurotiomycetidae</taxon>
        <taxon>Eurotiales</taxon>
        <taxon>Aspergillaceae</taxon>
        <taxon>Penicillium</taxon>
    </lineage>
</organism>
<dbReference type="AlphaFoldDB" id="A0A9W9L2S4"/>
<evidence type="ECO:0000256" key="1">
    <source>
        <dbReference type="SAM" id="MobiDB-lite"/>
    </source>
</evidence>
<evidence type="ECO:0000313" key="3">
    <source>
        <dbReference type="Proteomes" id="UP001149079"/>
    </source>
</evidence>
<protein>
    <submittedName>
        <fullName evidence="2">Uncharacterized protein</fullName>
    </submittedName>
</protein>
<reference evidence="2" key="1">
    <citation type="submission" date="2022-11" db="EMBL/GenBank/DDBJ databases">
        <authorList>
            <person name="Petersen C."/>
        </authorList>
    </citation>
    <scope>NUCLEOTIDE SEQUENCE</scope>
    <source>
        <strain evidence="2">IBT 22155</strain>
    </source>
</reference>
<gene>
    <name evidence="2" type="ORF">N7515_004803</name>
</gene>
<dbReference type="EMBL" id="JAPQKL010000004">
    <property type="protein sequence ID" value="KAJ5135525.1"/>
    <property type="molecule type" value="Genomic_DNA"/>
</dbReference>
<comment type="caution">
    <text evidence="2">The sequence shown here is derived from an EMBL/GenBank/DDBJ whole genome shotgun (WGS) entry which is preliminary data.</text>
</comment>
<accession>A0A9W9L2S4</accession>
<proteinExistence type="predicted"/>
<dbReference type="OrthoDB" id="4307987at2759"/>
<dbReference type="Proteomes" id="UP001149079">
    <property type="component" value="Unassembled WGS sequence"/>
</dbReference>
<feature type="region of interest" description="Disordered" evidence="1">
    <location>
        <begin position="1"/>
        <end position="24"/>
    </location>
</feature>
<name>A0A9W9L2S4_9EURO</name>
<sequence>MKPEDEHLLTGPEPGPAQSEGLSEEELNAIDGDLESMFYPPRPSDAQVTRYREIGAQLQTWIDDPNAEGCTVAEATLTMQDLLDDNWTLRDSRFVPSVSDLPETARIMMGLPSPDNGAQLRHMRIERHGGRDAQASRAQVRMPRYNSHSVTTGDGFIVCHRMFRWDGPWWNEIARAFYEVDFPIGALKYVAFMEIVNEQTAPLVVGVHYPRRGIRFATMGVDEPDQVWLHGSREYQEILGTALGKSVAYLILSCFQRGTKRISRILTWNTPVAFSPSLGMLFEIENTA</sequence>
<dbReference type="RefSeq" id="XP_056522497.1">
    <property type="nucleotide sequence ID" value="XM_056665547.1"/>
</dbReference>
<evidence type="ECO:0000313" key="2">
    <source>
        <dbReference type="EMBL" id="KAJ5135525.1"/>
    </source>
</evidence>
<reference evidence="2" key="2">
    <citation type="journal article" date="2023" name="IMA Fungus">
        <title>Comparative genomic study of the Penicillium genus elucidates a diverse pangenome and 15 lateral gene transfer events.</title>
        <authorList>
            <person name="Petersen C."/>
            <person name="Sorensen T."/>
            <person name="Nielsen M.R."/>
            <person name="Sondergaard T.E."/>
            <person name="Sorensen J.L."/>
            <person name="Fitzpatrick D.A."/>
            <person name="Frisvad J.C."/>
            <person name="Nielsen K.L."/>
        </authorList>
    </citation>
    <scope>NUCLEOTIDE SEQUENCE</scope>
    <source>
        <strain evidence="2">IBT 22155</strain>
    </source>
</reference>
<keyword evidence="3" id="KW-1185">Reference proteome</keyword>